<protein>
    <submittedName>
        <fullName evidence="2">Uncharacterized protein</fullName>
    </submittedName>
</protein>
<dbReference type="AlphaFoldDB" id="A0A368KSW2"/>
<keyword evidence="1" id="KW-0812">Transmembrane</keyword>
<reference evidence="2 3" key="1">
    <citation type="submission" date="2018-07" db="EMBL/GenBank/DDBJ databases">
        <title>Comparative genomes isolates from brazilian mangrove.</title>
        <authorList>
            <person name="De Araujo J.E."/>
            <person name="Taketani R.G."/>
            <person name="Silva M.C.P."/>
            <person name="Lourenco M.V."/>
            <person name="Oliveira V.M."/>
            <person name="Andreote F.D."/>
        </authorList>
    </citation>
    <scope>NUCLEOTIDE SEQUENCE [LARGE SCALE GENOMIC DNA]</scope>
    <source>
        <strain evidence="2 3">HEX PRIS-MGV</strain>
    </source>
</reference>
<feature type="transmembrane region" description="Helical" evidence="1">
    <location>
        <begin position="212"/>
        <end position="231"/>
    </location>
</feature>
<sequence>MKNDFAKYAIPLLVFNCLCIDALLIAMAYAESPSEGPFYLNIAMGTIWGQYALCCAARLRFPEHPMLTKIGLVAIPLATLLAYPLVDPTEDLSIMLPLILMCFALTAIFCLAPATIAHWLYHKHGRQLRMKHMLVLTIVFAVASFGFSQLDFAGILLLFFTLVALPSIMACLMLSLPDQPMLYSVTMVVFLAIALLANQFDIYHRYVGDAHVILVSQTLCLWLGGQFLLAAGRGVPHELERVEMDAA</sequence>
<keyword evidence="1" id="KW-1133">Transmembrane helix</keyword>
<dbReference type="Proteomes" id="UP000253562">
    <property type="component" value="Unassembled WGS sequence"/>
</dbReference>
<proteinExistence type="predicted"/>
<evidence type="ECO:0000313" key="2">
    <source>
        <dbReference type="EMBL" id="RCS52726.1"/>
    </source>
</evidence>
<dbReference type="EMBL" id="QPEX01000011">
    <property type="protein sequence ID" value="RCS52726.1"/>
    <property type="molecule type" value="Genomic_DNA"/>
</dbReference>
<keyword evidence="1" id="KW-0472">Membrane</keyword>
<evidence type="ECO:0000256" key="1">
    <source>
        <dbReference type="SAM" id="Phobius"/>
    </source>
</evidence>
<accession>A0A368KSW2</accession>
<dbReference type="OrthoDB" id="279743at2"/>
<feature type="transmembrane region" description="Helical" evidence="1">
    <location>
        <begin position="36"/>
        <end position="54"/>
    </location>
</feature>
<feature type="transmembrane region" description="Helical" evidence="1">
    <location>
        <begin position="156"/>
        <end position="174"/>
    </location>
</feature>
<feature type="transmembrane region" description="Helical" evidence="1">
    <location>
        <begin position="66"/>
        <end position="86"/>
    </location>
</feature>
<feature type="transmembrane region" description="Helical" evidence="1">
    <location>
        <begin position="98"/>
        <end position="121"/>
    </location>
</feature>
<feature type="transmembrane region" description="Helical" evidence="1">
    <location>
        <begin position="181"/>
        <end position="200"/>
    </location>
</feature>
<gene>
    <name evidence="2" type="ORF">DTL42_07770</name>
</gene>
<evidence type="ECO:0000313" key="3">
    <source>
        <dbReference type="Proteomes" id="UP000253562"/>
    </source>
</evidence>
<comment type="caution">
    <text evidence="2">The sequence shown here is derived from an EMBL/GenBank/DDBJ whole genome shotgun (WGS) entry which is preliminary data.</text>
</comment>
<name>A0A368KSW2_9BACT</name>
<dbReference type="RefSeq" id="WP_114368152.1">
    <property type="nucleotide sequence ID" value="NZ_QPEX01000011.1"/>
</dbReference>
<feature type="transmembrane region" description="Helical" evidence="1">
    <location>
        <begin position="133"/>
        <end position="150"/>
    </location>
</feature>
<organism evidence="2 3">
    <name type="scientific">Bremerella cremea</name>
    <dbReference type="NCBI Taxonomy" id="1031537"/>
    <lineage>
        <taxon>Bacteria</taxon>
        <taxon>Pseudomonadati</taxon>
        <taxon>Planctomycetota</taxon>
        <taxon>Planctomycetia</taxon>
        <taxon>Pirellulales</taxon>
        <taxon>Pirellulaceae</taxon>
        <taxon>Bremerella</taxon>
    </lineage>
</organism>
<feature type="transmembrane region" description="Helical" evidence="1">
    <location>
        <begin position="12"/>
        <end position="30"/>
    </location>
</feature>